<name>G7VCA2_9CREN</name>
<gene>
    <name evidence="2" type="ORF">P186_2402</name>
</gene>
<reference evidence="2 3" key="1">
    <citation type="journal article" date="2012" name="J. Bacteriol.">
        <title>Complete genome sequence of strain 1860, a crenarchaeon of the genus pyrobaculum able to grow with various electron acceptors.</title>
        <authorList>
            <person name="Mardanov A.V."/>
            <person name="Gumerov V.M."/>
            <person name="Slobodkina G.B."/>
            <person name="Beletsky A.V."/>
            <person name="Bonch-Osmolovskaya E.A."/>
            <person name="Ravin N.V."/>
            <person name="Skryabin K.G."/>
        </authorList>
    </citation>
    <scope>NUCLEOTIDE SEQUENCE [LARGE SCALE GENOMIC DNA]</scope>
    <source>
        <strain evidence="2 3">1860</strain>
    </source>
</reference>
<evidence type="ECO:0000313" key="2">
    <source>
        <dbReference type="EMBL" id="AET33788.1"/>
    </source>
</evidence>
<organism evidence="2 3">
    <name type="scientific">Pyrobaculum ferrireducens</name>
    <dbReference type="NCBI Taxonomy" id="1104324"/>
    <lineage>
        <taxon>Archaea</taxon>
        <taxon>Thermoproteota</taxon>
        <taxon>Thermoprotei</taxon>
        <taxon>Thermoproteales</taxon>
        <taxon>Thermoproteaceae</taxon>
        <taxon>Pyrobaculum</taxon>
    </lineage>
</organism>
<dbReference type="SUPFAM" id="SSF56784">
    <property type="entry name" value="HAD-like"/>
    <property type="match status" value="1"/>
</dbReference>
<dbReference type="NCBIfam" id="TIGR01681">
    <property type="entry name" value="HAD-SF-IIIC"/>
    <property type="match status" value="1"/>
</dbReference>
<dbReference type="InterPro" id="IPR010033">
    <property type="entry name" value="HAD_SF_ppase_IIIC"/>
</dbReference>
<dbReference type="KEGG" id="pyr:P186_2402"/>
<sequence length="164" mass="19317">MLIALDLDGTAWDHLDISSLYPPFRRVSPLKIQDSRGVEVALRPHLPDFLKWAVEDGHILTTLSWNDFDVAYQALRAFEIDKYFHYLAIEPHPRKDKMLYKLLRQIKAERGLDIDPRDVVYIDDRDIHIQEIWENIGPVRFIHFGRDVKCFLEIIQLLNPSPRS</sequence>
<dbReference type="InterPro" id="IPR036412">
    <property type="entry name" value="HAD-like_sf"/>
</dbReference>
<accession>G7VCA2</accession>
<dbReference type="EMBL" id="CP003098">
    <property type="protein sequence ID" value="AET33788.1"/>
    <property type="molecule type" value="Genomic_DNA"/>
</dbReference>
<evidence type="ECO:0000313" key="3">
    <source>
        <dbReference type="Proteomes" id="UP000005867"/>
    </source>
</evidence>
<dbReference type="GO" id="GO:0016791">
    <property type="term" value="F:phosphatase activity"/>
    <property type="evidence" value="ECO:0007669"/>
    <property type="project" value="InterPro"/>
</dbReference>
<dbReference type="RefSeq" id="WP_014289613.1">
    <property type="nucleotide sequence ID" value="NC_016645.1"/>
</dbReference>
<dbReference type="Pfam" id="PF03031">
    <property type="entry name" value="NIF"/>
    <property type="match status" value="1"/>
</dbReference>
<keyword evidence="3" id="KW-1185">Reference proteome</keyword>
<dbReference type="eggNOG" id="arCOG04046">
    <property type="taxonomic scope" value="Archaea"/>
</dbReference>
<dbReference type="Gene3D" id="3.40.50.1000">
    <property type="entry name" value="HAD superfamily/HAD-like"/>
    <property type="match status" value="1"/>
</dbReference>
<dbReference type="HOGENOM" id="CLU_1648366_0_0_2"/>
<dbReference type="OrthoDB" id="27736at2157"/>
<dbReference type="InterPro" id="IPR010036">
    <property type="entry name" value="MDP_1_eu_arc"/>
</dbReference>
<proteinExistence type="predicted"/>
<protein>
    <submittedName>
        <fullName evidence="2">Magnesium-dependent phosphatase-1</fullName>
    </submittedName>
</protein>
<evidence type="ECO:0000259" key="1">
    <source>
        <dbReference type="Pfam" id="PF03031"/>
    </source>
</evidence>
<dbReference type="InterPro" id="IPR023214">
    <property type="entry name" value="HAD_sf"/>
</dbReference>
<dbReference type="BioCyc" id="PSP1104324:GJSN-2348-MONOMER"/>
<dbReference type="GeneID" id="11594004"/>
<dbReference type="AlphaFoldDB" id="G7VCA2"/>
<dbReference type="STRING" id="1104324.P186_2402"/>
<feature type="domain" description="FCP1 homology" evidence="1">
    <location>
        <begin position="3"/>
        <end position="158"/>
    </location>
</feature>
<dbReference type="InterPro" id="IPR004274">
    <property type="entry name" value="FCP1_dom"/>
</dbReference>
<dbReference type="Proteomes" id="UP000005867">
    <property type="component" value="Chromosome"/>
</dbReference>
<dbReference type="NCBIfam" id="TIGR01685">
    <property type="entry name" value="MDP-1"/>
    <property type="match status" value="1"/>
</dbReference>